<evidence type="ECO:0000313" key="4">
    <source>
        <dbReference type="Proteomes" id="UP001044222"/>
    </source>
</evidence>
<dbReference type="InterPro" id="IPR014710">
    <property type="entry name" value="RmlC-like_jellyroll"/>
</dbReference>
<dbReference type="CDD" id="cd00038">
    <property type="entry name" value="CAP_ED"/>
    <property type="match status" value="2"/>
</dbReference>
<dbReference type="AlphaFoldDB" id="A0A9D3MLI0"/>
<feature type="domain" description="Cyclic nucleotide-binding" evidence="2">
    <location>
        <begin position="261"/>
        <end position="349"/>
    </location>
</feature>
<name>A0A9D3MLI0_ANGAN</name>
<dbReference type="PROSITE" id="PS50042">
    <property type="entry name" value="CNMP_BINDING_3"/>
    <property type="match status" value="1"/>
</dbReference>
<comment type="caution">
    <text evidence="3">The sequence shown here is derived from an EMBL/GenBank/DDBJ whole genome shotgun (WGS) entry which is preliminary data.</text>
</comment>
<reference evidence="3" key="1">
    <citation type="submission" date="2021-01" db="EMBL/GenBank/DDBJ databases">
        <title>A chromosome-scale assembly of European eel, Anguilla anguilla.</title>
        <authorList>
            <person name="Henkel C."/>
            <person name="Jong-Raadsen S.A."/>
            <person name="Dufour S."/>
            <person name="Weltzien F.-A."/>
            <person name="Palstra A.P."/>
            <person name="Pelster B."/>
            <person name="Spaink H.P."/>
            <person name="Van Den Thillart G.E."/>
            <person name="Jansen H."/>
            <person name="Zahm M."/>
            <person name="Klopp C."/>
            <person name="Cedric C."/>
            <person name="Louis A."/>
            <person name="Berthelot C."/>
            <person name="Parey E."/>
            <person name="Roest Crollius H."/>
            <person name="Montfort J."/>
            <person name="Robinson-Rechavi M."/>
            <person name="Bucao C."/>
            <person name="Bouchez O."/>
            <person name="Gislard M."/>
            <person name="Lluch J."/>
            <person name="Milhes M."/>
            <person name="Lampietro C."/>
            <person name="Lopez Roques C."/>
            <person name="Donnadieu C."/>
            <person name="Braasch I."/>
            <person name="Desvignes T."/>
            <person name="Postlethwait J."/>
            <person name="Bobe J."/>
            <person name="Guiguen Y."/>
            <person name="Dirks R."/>
        </authorList>
    </citation>
    <scope>NUCLEOTIDE SEQUENCE</scope>
    <source>
        <strain evidence="3">Tag_6206</strain>
        <tissue evidence="3">Liver</tissue>
    </source>
</reference>
<feature type="compositionally biased region" description="Polar residues" evidence="1">
    <location>
        <begin position="90"/>
        <end position="103"/>
    </location>
</feature>
<evidence type="ECO:0000313" key="3">
    <source>
        <dbReference type="EMBL" id="KAG5849933.1"/>
    </source>
</evidence>
<dbReference type="Pfam" id="PF00027">
    <property type="entry name" value="cNMP_binding"/>
    <property type="match status" value="1"/>
</dbReference>
<evidence type="ECO:0000259" key="2">
    <source>
        <dbReference type="PROSITE" id="PS50042"/>
    </source>
</evidence>
<dbReference type="EMBL" id="JAFIRN010000004">
    <property type="protein sequence ID" value="KAG5849933.1"/>
    <property type="molecule type" value="Genomic_DNA"/>
</dbReference>
<dbReference type="Gene3D" id="2.60.120.10">
    <property type="entry name" value="Jelly Rolls"/>
    <property type="match status" value="2"/>
</dbReference>
<keyword evidence="4" id="KW-1185">Reference proteome</keyword>
<accession>A0A9D3MLI0</accession>
<proteinExistence type="predicted"/>
<dbReference type="InterPro" id="IPR018490">
    <property type="entry name" value="cNMP-bd_dom_sf"/>
</dbReference>
<dbReference type="PANTHER" id="PTHR23011:SF32">
    <property type="entry name" value="CYCLIC NUCLEOTIDE-BINDING DOMAIN-CONTAINING PROTEIN 1"/>
    <property type="match status" value="1"/>
</dbReference>
<dbReference type="PANTHER" id="PTHR23011">
    <property type="entry name" value="CYCLIC NUCLEOTIDE-BINDING DOMAIN CONTAINING PROTEIN"/>
    <property type="match status" value="1"/>
</dbReference>
<gene>
    <name evidence="3" type="ORF">ANANG_G00076960</name>
</gene>
<dbReference type="Proteomes" id="UP001044222">
    <property type="component" value="Unassembled WGS sequence"/>
</dbReference>
<feature type="region of interest" description="Disordered" evidence="1">
    <location>
        <begin position="77"/>
        <end position="106"/>
    </location>
</feature>
<organism evidence="3 4">
    <name type="scientific">Anguilla anguilla</name>
    <name type="common">European freshwater eel</name>
    <name type="synonym">Muraena anguilla</name>
    <dbReference type="NCBI Taxonomy" id="7936"/>
    <lineage>
        <taxon>Eukaryota</taxon>
        <taxon>Metazoa</taxon>
        <taxon>Chordata</taxon>
        <taxon>Craniata</taxon>
        <taxon>Vertebrata</taxon>
        <taxon>Euteleostomi</taxon>
        <taxon>Actinopterygii</taxon>
        <taxon>Neopterygii</taxon>
        <taxon>Teleostei</taxon>
        <taxon>Anguilliformes</taxon>
        <taxon>Anguillidae</taxon>
        <taxon>Anguilla</taxon>
    </lineage>
</organism>
<evidence type="ECO:0000256" key="1">
    <source>
        <dbReference type="SAM" id="MobiDB-lite"/>
    </source>
</evidence>
<dbReference type="SUPFAM" id="SSF51206">
    <property type="entry name" value="cAMP-binding domain-like"/>
    <property type="match status" value="2"/>
</dbReference>
<protein>
    <recommendedName>
        <fullName evidence="2">Cyclic nucleotide-binding domain-containing protein</fullName>
    </recommendedName>
</protein>
<sequence length="438" mass="49056">MSLQASAPSMQYCDDQIVIGIDYTHLEALCGVSGLGDGGSDSKSTEEAHKDFMSSYQKIFLRPKKAIPRVPLPSNCRPVQVPVRGRRGGSNASWDMRQSQGHSRQARDHLIGQTLRALRKLPIERSLADQQAIRRTLNAFPCLSTLLSNQELQQISSIAILESWEREQTIFGHNGLHLVLRGTVRLYSHGATKTDTMGVGGCFGSLEEQDTDEAHADAQHAVTLDNCEILRIPRAAYAKLQQEIEAQNSALRESIVQSCPFYLHWHKLSIKKLSDLIQMRQLPANHVLVREGEVCPFVTYIRTGEWQQGQVRGSGQTGSRASFGETSVLLDQPSPCSVVTATEVKMGVILPSDLKGLDSVTRSLIEQTEQPAYGKLSQEQMNKMYVAQERQKEWLRIKRRVLRDALFYNGIVQGCGKWNQIRVRRDQDTHRNPPTSSL</sequence>
<dbReference type="InterPro" id="IPR000595">
    <property type="entry name" value="cNMP-bd_dom"/>
</dbReference>